<dbReference type="RefSeq" id="WP_089087857.1">
    <property type="nucleotide sequence ID" value="NZ_BCMH01000002.1"/>
</dbReference>
<proteinExistence type="predicted"/>
<keyword evidence="2" id="KW-1185">Reference proteome</keyword>
<organism evidence="1 2">
    <name type="scientific">Secundilactobacillus pentosiphilus</name>
    <dbReference type="NCBI Taxonomy" id="1714682"/>
    <lineage>
        <taxon>Bacteria</taxon>
        <taxon>Bacillati</taxon>
        <taxon>Bacillota</taxon>
        <taxon>Bacilli</taxon>
        <taxon>Lactobacillales</taxon>
        <taxon>Lactobacillaceae</taxon>
        <taxon>Secundilactobacillus</taxon>
    </lineage>
</organism>
<evidence type="ECO:0000313" key="2">
    <source>
        <dbReference type="Proteomes" id="UP000198430"/>
    </source>
</evidence>
<protein>
    <submittedName>
        <fullName evidence="1">Uncharacterized protein</fullName>
    </submittedName>
</protein>
<dbReference type="Proteomes" id="UP000198430">
    <property type="component" value="Unassembled WGS sequence"/>
</dbReference>
<name>A0A1Z5IMJ7_9LACO</name>
<dbReference type="AlphaFoldDB" id="A0A1Z5IMJ7"/>
<gene>
    <name evidence="1" type="ORF">IWT140_00466</name>
</gene>
<accession>A0A1Z5IMJ7</accession>
<comment type="caution">
    <text evidence="1">The sequence shown here is derived from an EMBL/GenBank/DDBJ whole genome shotgun (WGS) entry which is preliminary data.</text>
</comment>
<evidence type="ECO:0000313" key="1">
    <source>
        <dbReference type="EMBL" id="GAX02868.1"/>
    </source>
</evidence>
<reference evidence="1 2" key="1">
    <citation type="submission" date="2015-11" db="EMBL/GenBank/DDBJ databases">
        <title>Draft genome sequences of new species of the genus Lactobacillus isolated from orchardgrass silage.</title>
        <authorList>
            <person name="Tohno M."/>
            <person name="Tanizawa Y."/>
            <person name="Arita M."/>
        </authorList>
    </citation>
    <scope>NUCLEOTIDE SEQUENCE [LARGE SCALE GENOMIC DNA]</scope>
    <source>
        <strain evidence="1 2">IWT140</strain>
    </source>
</reference>
<sequence>MKTLRISGYSPQTASKYVDLEGKFIALTTEPEPTVVWKDNQPTDEVNGYKYWFIQVDGQEPFKVKFKKKLQGISFLDQVSLKQLEACEIKNLVYFRSEGIS</sequence>
<dbReference type="EMBL" id="BCMH01000002">
    <property type="protein sequence ID" value="GAX02868.1"/>
    <property type="molecule type" value="Genomic_DNA"/>
</dbReference>